<dbReference type="STRING" id="1798325.A2834_03175"/>
<accession>A0A1F5VI79</accession>
<proteinExistence type="predicted"/>
<evidence type="ECO:0000313" key="2">
    <source>
        <dbReference type="Proteomes" id="UP000179251"/>
    </source>
</evidence>
<gene>
    <name evidence="1" type="ORF">A2834_03175</name>
</gene>
<dbReference type="AlphaFoldDB" id="A0A1F5VI79"/>
<sequence>MLSFTVEKSWTEEEKMAQGEPKWKQAADWILTEWEIRPNASKPKLIDEASLKFNLTPNDQEYLQRNLKKPTKA</sequence>
<dbReference type="EMBL" id="MFHD01000009">
    <property type="protein sequence ID" value="OGF63030.1"/>
    <property type="molecule type" value="Genomic_DNA"/>
</dbReference>
<organism evidence="1 2">
    <name type="scientific">Candidatus Giovannonibacteria bacterium RIFCSPHIGHO2_01_FULL_45_23</name>
    <dbReference type="NCBI Taxonomy" id="1798325"/>
    <lineage>
        <taxon>Bacteria</taxon>
        <taxon>Candidatus Giovannoniibacteriota</taxon>
    </lineage>
</organism>
<name>A0A1F5VI79_9BACT</name>
<reference evidence="1 2" key="1">
    <citation type="journal article" date="2016" name="Nat. Commun.">
        <title>Thousands of microbial genomes shed light on interconnected biogeochemical processes in an aquifer system.</title>
        <authorList>
            <person name="Anantharaman K."/>
            <person name="Brown C.T."/>
            <person name="Hug L.A."/>
            <person name="Sharon I."/>
            <person name="Castelle C.J."/>
            <person name="Probst A.J."/>
            <person name="Thomas B.C."/>
            <person name="Singh A."/>
            <person name="Wilkins M.J."/>
            <person name="Karaoz U."/>
            <person name="Brodie E.L."/>
            <person name="Williams K.H."/>
            <person name="Hubbard S.S."/>
            <person name="Banfield J.F."/>
        </authorList>
    </citation>
    <scope>NUCLEOTIDE SEQUENCE [LARGE SCALE GENOMIC DNA]</scope>
</reference>
<protein>
    <submittedName>
        <fullName evidence="1">Uncharacterized protein</fullName>
    </submittedName>
</protein>
<dbReference type="Proteomes" id="UP000179251">
    <property type="component" value="Unassembled WGS sequence"/>
</dbReference>
<evidence type="ECO:0000313" key="1">
    <source>
        <dbReference type="EMBL" id="OGF63030.1"/>
    </source>
</evidence>
<comment type="caution">
    <text evidence="1">The sequence shown here is derived from an EMBL/GenBank/DDBJ whole genome shotgun (WGS) entry which is preliminary data.</text>
</comment>